<protein>
    <submittedName>
        <fullName evidence="1">Uncharacterized protein</fullName>
    </submittedName>
</protein>
<name>A0AAN8NDJ7_9PEZI</name>
<dbReference type="EMBL" id="JAVHJM010000011">
    <property type="protein sequence ID" value="KAK6502234.1"/>
    <property type="molecule type" value="Genomic_DNA"/>
</dbReference>
<sequence length="473" mass="55373">MASSNFSTLPRELFDSIFSRDYLSFNDIKSFSRCSKACRYQVLPLLFKGIQLNPDSARALENDGSLRIVEQLVRYARLETSNKRFSFRDKWGFWDFVQECRVYLDRLEGFSNLRTIEVKTSLPRFLSRQILCIIFESMSDHLSSETLRKIIIESQDYHENHAIIAEHNQYLETLTDDERKSLEHGIQEAELPGFIQESFNIEEISLTTDNIHFGDSTCARFGSPSFGEILVNTLAGTLKRLELSLSTMTDFDGKREPGVRKPIFYNVTYLSVSLRKMDDHDFAKIAYRFPNLEELRAWPLFQADFSVKNEVAYRDIVQMAKLKRIFLLRQSGPGWKTMTRKELQTSIEYWIGRGRDSSLPRLSLLESVEFSVDEPQMSIRCVVLRKTQPADKSSERYEPITRPLEEDEELKDLAFDWQTITKPFWERLGEDPKLRYPNGVPLLVMERELDKYSGRMEGWPPRITRFILEYLQD</sequence>
<organism evidence="1 2">
    <name type="scientific">Arthrobotrys conoides</name>
    <dbReference type="NCBI Taxonomy" id="74498"/>
    <lineage>
        <taxon>Eukaryota</taxon>
        <taxon>Fungi</taxon>
        <taxon>Dikarya</taxon>
        <taxon>Ascomycota</taxon>
        <taxon>Pezizomycotina</taxon>
        <taxon>Orbiliomycetes</taxon>
        <taxon>Orbiliales</taxon>
        <taxon>Orbiliaceae</taxon>
        <taxon>Arthrobotrys</taxon>
    </lineage>
</organism>
<proteinExistence type="predicted"/>
<comment type="caution">
    <text evidence="1">The sequence shown here is derived from an EMBL/GenBank/DDBJ whole genome shotgun (WGS) entry which is preliminary data.</text>
</comment>
<evidence type="ECO:0000313" key="2">
    <source>
        <dbReference type="Proteomes" id="UP001307849"/>
    </source>
</evidence>
<dbReference type="AlphaFoldDB" id="A0AAN8NDJ7"/>
<accession>A0AAN8NDJ7</accession>
<keyword evidence="2" id="KW-1185">Reference proteome</keyword>
<evidence type="ECO:0000313" key="1">
    <source>
        <dbReference type="EMBL" id="KAK6502234.1"/>
    </source>
</evidence>
<gene>
    <name evidence="1" type="ORF">TWF506_002818</name>
</gene>
<reference evidence="1 2" key="1">
    <citation type="submission" date="2019-10" db="EMBL/GenBank/DDBJ databases">
        <authorList>
            <person name="Palmer J.M."/>
        </authorList>
    </citation>
    <scope>NUCLEOTIDE SEQUENCE [LARGE SCALE GENOMIC DNA]</scope>
    <source>
        <strain evidence="1 2">TWF506</strain>
    </source>
</reference>
<dbReference type="Proteomes" id="UP001307849">
    <property type="component" value="Unassembled WGS sequence"/>
</dbReference>